<organism evidence="2 3">
    <name type="scientific">Hyphococcus lacteus</name>
    <dbReference type="NCBI Taxonomy" id="3143536"/>
    <lineage>
        <taxon>Bacteria</taxon>
        <taxon>Pseudomonadati</taxon>
        <taxon>Pseudomonadota</taxon>
        <taxon>Alphaproteobacteria</taxon>
        <taxon>Parvularculales</taxon>
        <taxon>Parvularculaceae</taxon>
        <taxon>Hyphococcus</taxon>
    </lineage>
</organism>
<evidence type="ECO:0000313" key="3">
    <source>
        <dbReference type="Proteomes" id="UP001560685"/>
    </source>
</evidence>
<protein>
    <submittedName>
        <fullName evidence="2">Uncharacterized protein</fullName>
    </submittedName>
</protein>
<dbReference type="RefSeq" id="WP_369312625.1">
    <property type="nucleotide sequence ID" value="NZ_JBEHZE010000001.1"/>
</dbReference>
<sequence length="297" mass="32836">MCISKYLSALVLCLLAVASAKADEQTEKREARRAAWAAIGVQDFEAKPVKALSAKKIAEFPAIEAGQGAAADDKYFYAIVNYVIGKYRRDNGEFVSRWVGTRGGPIGHLNSCFPEGGKLLCANSNHPNLPMASSIEVFDTKTMTHIDSKSLGVMDEGSLVWFDHYKDGWIAGFAHYDDDTGLPFKDHNYASVVTYDSEWRRTGGYALPKAVLDRMAPQAASGGAIGNDGRLYLLGHDRREMYVMEFPKMGPVLQHVATIDVPTEGQAFAFDSKNPRQVWGISRPRRSVVFYELPLMD</sequence>
<feature type="signal peptide" evidence="1">
    <location>
        <begin position="1"/>
        <end position="22"/>
    </location>
</feature>
<accession>A0ABV3Z5F7</accession>
<keyword evidence="1" id="KW-0732">Signal</keyword>
<keyword evidence="3" id="KW-1185">Reference proteome</keyword>
<feature type="chain" id="PRO_5047301599" evidence="1">
    <location>
        <begin position="23"/>
        <end position="297"/>
    </location>
</feature>
<gene>
    <name evidence="2" type="ORF">ABFZ84_03995</name>
</gene>
<reference evidence="2 3" key="1">
    <citation type="submission" date="2024-05" db="EMBL/GenBank/DDBJ databases">
        <title>Three bacterial strains, DH-69, EH-24, and ECK-19 isolated from coastal sediments.</title>
        <authorList>
            <person name="Ye Y.-Q."/>
            <person name="Du Z.-J."/>
        </authorList>
    </citation>
    <scope>NUCLEOTIDE SEQUENCE [LARGE SCALE GENOMIC DNA]</scope>
    <source>
        <strain evidence="2 3">ECK-19</strain>
    </source>
</reference>
<evidence type="ECO:0000256" key="1">
    <source>
        <dbReference type="SAM" id="SignalP"/>
    </source>
</evidence>
<comment type="caution">
    <text evidence="2">The sequence shown here is derived from an EMBL/GenBank/DDBJ whole genome shotgun (WGS) entry which is preliminary data.</text>
</comment>
<dbReference type="EMBL" id="JBEHZE010000001">
    <property type="protein sequence ID" value="MEX6632701.1"/>
    <property type="molecule type" value="Genomic_DNA"/>
</dbReference>
<dbReference type="Proteomes" id="UP001560685">
    <property type="component" value="Unassembled WGS sequence"/>
</dbReference>
<evidence type="ECO:0000313" key="2">
    <source>
        <dbReference type="EMBL" id="MEX6632701.1"/>
    </source>
</evidence>
<proteinExistence type="predicted"/>
<name>A0ABV3Z5F7_9PROT</name>